<dbReference type="InterPro" id="IPR024752">
    <property type="entry name" value="Myb/SANT-like_dom"/>
</dbReference>
<evidence type="ECO:0000313" key="3">
    <source>
        <dbReference type="EMBL" id="CCX33423.1"/>
    </source>
</evidence>
<keyword evidence="4" id="KW-1185">Reference proteome</keyword>
<reference evidence="3 4" key="1">
    <citation type="journal article" date="2013" name="PLoS Genet.">
        <title>The genome and development-dependent transcriptomes of Pyronema confluens: a window into fungal evolution.</title>
        <authorList>
            <person name="Traeger S."/>
            <person name="Altegoer F."/>
            <person name="Freitag M."/>
            <person name="Gabaldon T."/>
            <person name="Kempken F."/>
            <person name="Kumar A."/>
            <person name="Marcet-Houben M."/>
            <person name="Poggeler S."/>
            <person name="Stajich J.E."/>
            <person name="Nowrousian M."/>
        </authorList>
    </citation>
    <scope>NUCLEOTIDE SEQUENCE [LARGE SCALE GENOMIC DNA]</scope>
    <source>
        <strain evidence="4">CBS 100304</strain>
        <tissue evidence="3">Vegetative mycelium</tissue>
    </source>
</reference>
<gene>
    <name evidence="3" type="ORF">PCON_01104</name>
</gene>
<evidence type="ECO:0000259" key="2">
    <source>
        <dbReference type="Pfam" id="PF12776"/>
    </source>
</evidence>
<feature type="domain" description="Myb/SANT-like" evidence="2">
    <location>
        <begin position="3"/>
        <end position="101"/>
    </location>
</feature>
<feature type="compositionally biased region" description="Polar residues" evidence="1">
    <location>
        <begin position="145"/>
        <end position="161"/>
    </location>
</feature>
<dbReference type="STRING" id="1076935.U4LNA3"/>
<evidence type="ECO:0000256" key="1">
    <source>
        <dbReference type="SAM" id="MobiDB-lite"/>
    </source>
</evidence>
<dbReference type="Pfam" id="PF12776">
    <property type="entry name" value="Myb_DNA-bind_3"/>
    <property type="match status" value="1"/>
</dbReference>
<dbReference type="Proteomes" id="UP000018144">
    <property type="component" value="Unassembled WGS sequence"/>
</dbReference>
<sequence length="460" mass="52036">MVNWSEDIDLTLISVLISEARAGKKTQNGFNSSTWEKAMSKIVSAHKVLYNVSQIESRYVYLEDEYAIFLKPKENWELLFDSNSENKIPSPTAPDDVWNTYIAKNQKKNAMKGHRFRILSTFKELDEACGGILATGEFARHPRSLVQTAQAAQVPNDSTDQPEAVDPPPPRVKRTDPKVTPNPKTQQTPPQSTKKKARSDDNDKSTGSGSRKRSARTPSPAELNSETSDGDGSDEGSRSSTQTKQGGRHKKRRKSYGRDIIENMEKATAAFITAVEQKTAAMEQETAAMKQKIAAMEQQTTSATSRIPTASKELIKEAIKKLQKEHNPESVDFEDVFKLFDLFVLNPLKASIFLVLKNGELQDLWLEHQVEDMRYIQVAAMEQQTTAAIGRNPRASEEAIEHIQEQYRDTDLRLEDGIRKYMFRAFEFFMLNPIKASVFLALDEGNLREAWLERYLEPGR</sequence>
<organism evidence="3 4">
    <name type="scientific">Pyronema omphalodes (strain CBS 100304)</name>
    <name type="common">Pyronema confluens</name>
    <dbReference type="NCBI Taxonomy" id="1076935"/>
    <lineage>
        <taxon>Eukaryota</taxon>
        <taxon>Fungi</taxon>
        <taxon>Dikarya</taxon>
        <taxon>Ascomycota</taxon>
        <taxon>Pezizomycotina</taxon>
        <taxon>Pezizomycetes</taxon>
        <taxon>Pezizales</taxon>
        <taxon>Pyronemataceae</taxon>
        <taxon>Pyronema</taxon>
    </lineage>
</organism>
<feature type="region of interest" description="Disordered" evidence="1">
    <location>
        <begin position="145"/>
        <end position="259"/>
    </location>
</feature>
<name>U4LNA3_PYROM</name>
<feature type="compositionally biased region" description="Basic residues" evidence="1">
    <location>
        <begin position="246"/>
        <end position="255"/>
    </location>
</feature>
<evidence type="ECO:0000313" key="4">
    <source>
        <dbReference type="Proteomes" id="UP000018144"/>
    </source>
</evidence>
<proteinExistence type="predicted"/>
<protein>
    <recommendedName>
        <fullName evidence="2">Myb/SANT-like domain-containing protein</fullName>
    </recommendedName>
</protein>
<dbReference type="EMBL" id="HF936058">
    <property type="protein sequence ID" value="CCX33423.1"/>
    <property type="molecule type" value="Genomic_DNA"/>
</dbReference>
<accession>U4LNA3</accession>
<dbReference type="PANTHER" id="PTHR46929">
    <property type="entry name" value="EXPRESSED PROTEIN"/>
    <property type="match status" value="1"/>
</dbReference>
<dbReference type="OrthoDB" id="5430673at2759"/>
<dbReference type="AlphaFoldDB" id="U4LNA3"/>
<feature type="compositionally biased region" description="Low complexity" evidence="1">
    <location>
        <begin position="178"/>
        <end position="192"/>
    </location>
</feature>
<dbReference type="PANTHER" id="PTHR46929:SF3">
    <property type="entry name" value="MYB_SANT-LIKE DOMAIN-CONTAINING PROTEIN"/>
    <property type="match status" value="1"/>
</dbReference>